<comment type="caution">
    <text evidence="10">The sequence shown here is derived from an EMBL/GenBank/DDBJ whole genome shotgun (WGS) entry which is preliminary data.</text>
</comment>
<reference evidence="11" key="3">
    <citation type="journal article" date="2018" name="Mol. Plant Microbe Interact.">
        <title>Genome sequence resources for the wheat stripe rust pathogen (Puccinia striiformis f. sp. tritici) and the barley stripe rust pathogen (Puccinia striiformis f. sp. hordei).</title>
        <authorList>
            <person name="Xia C."/>
            <person name="Wang M."/>
            <person name="Yin C."/>
            <person name="Cornejo O.E."/>
            <person name="Hulbert S.H."/>
            <person name="Chen X."/>
        </authorList>
    </citation>
    <scope>NUCLEOTIDE SEQUENCE [LARGE SCALE GENOMIC DNA]</scope>
    <source>
        <strain evidence="11">93TX-2</strain>
    </source>
</reference>
<dbReference type="InterPro" id="IPR029063">
    <property type="entry name" value="SAM-dependent_MTases_sf"/>
</dbReference>
<comment type="similarity">
    <text evidence="2 8">Belongs to the methyltransferase superfamily. RRP8 family.</text>
</comment>
<evidence type="ECO:0000256" key="4">
    <source>
        <dbReference type="ARBA" id="ARBA00022603"/>
    </source>
</evidence>
<evidence type="ECO:0000256" key="2">
    <source>
        <dbReference type="ARBA" id="ARBA00006301"/>
    </source>
</evidence>
<dbReference type="FunFam" id="3.40.50.150:FF:001134">
    <property type="entry name" value="Ribosomal RNA-processing protein 8"/>
    <property type="match status" value="1"/>
</dbReference>
<evidence type="ECO:0000256" key="1">
    <source>
        <dbReference type="ARBA" id="ARBA00004604"/>
    </source>
</evidence>
<reference evidence="11" key="2">
    <citation type="journal article" date="2018" name="BMC Genomics">
        <title>Genomic insights into host adaptation between the wheat stripe rust pathogen (Puccinia striiformis f. sp. tritici) and the barley stripe rust pathogen (Puccinia striiformis f. sp. hordei).</title>
        <authorList>
            <person name="Xia C."/>
            <person name="Wang M."/>
            <person name="Yin C."/>
            <person name="Cornejo O.E."/>
            <person name="Hulbert S.H."/>
            <person name="Chen X."/>
        </authorList>
    </citation>
    <scope>NUCLEOTIDE SEQUENCE [LARGE SCALE GENOMIC DNA]</scope>
    <source>
        <strain evidence="11">93TX-2</strain>
    </source>
</reference>
<evidence type="ECO:0000256" key="9">
    <source>
        <dbReference type="SAM" id="MobiDB-lite"/>
    </source>
</evidence>
<feature type="compositionally biased region" description="Low complexity" evidence="9">
    <location>
        <begin position="55"/>
        <end position="69"/>
    </location>
</feature>
<evidence type="ECO:0000256" key="5">
    <source>
        <dbReference type="ARBA" id="ARBA00022679"/>
    </source>
</evidence>
<name>A0A2S4WKM5_9BASI</name>
<dbReference type="VEuPathDB" id="FungiDB:PSHT_01371"/>
<dbReference type="EC" id="2.1.1.-" evidence="8"/>
<dbReference type="PANTHER" id="PTHR12787">
    <property type="entry name" value="RIBOSOMAL RNA-PROCESSING PROTEIN 8"/>
    <property type="match status" value="1"/>
</dbReference>
<dbReference type="InterPro" id="IPR042036">
    <property type="entry name" value="RRP8_N"/>
</dbReference>
<dbReference type="Gene3D" id="1.10.10.2150">
    <property type="entry name" value="Ribosomal RNA-processing protein 8, N-terminal domain"/>
    <property type="match status" value="1"/>
</dbReference>
<dbReference type="VEuPathDB" id="FungiDB:PSTT_00075"/>
<gene>
    <name evidence="10" type="ORF">PSHT_01371</name>
</gene>
<evidence type="ECO:0000256" key="8">
    <source>
        <dbReference type="RuleBase" id="RU365074"/>
    </source>
</evidence>
<keyword evidence="4 8" id="KW-0489">Methyltransferase</keyword>
<dbReference type="EMBL" id="PKSM01000011">
    <property type="protein sequence ID" value="POW22292.1"/>
    <property type="molecule type" value="Genomic_DNA"/>
</dbReference>
<organism evidence="10 11">
    <name type="scientific">Puccinia striiformis</name>
    <dbReference type="NCBI Taxonomy" id="27350"/>
    <lineage>
        <taxon>Eukaryota</taxon>
        <taxon>Fungi</taxon>
        <taxon>Dikarya</taxon>
        <taxon>Basidiomycota</taxon>
        <taxon>Pucciniomycotina</taxon>
        <taxon>Pucciniomycetes</taxon>
        <taxon>Pucciniales</taxon>
        <taxon>Pucciniaceae</taxon>
        <taxon>Puccinia</taxon>
    </lineage>
</organism>
<dbReference type="OrthoDB" id="10258825at2759"/>
<dbReference type="Gene3D" id="3.40.50.150">
    <property type="entry name" value="Vaccinia Virus protein VP39"/>
    <property type="match status" value="1"/>
</dbReference>
<comment type="function">
    <text evidence="8">S-adenosyl-L-methionine-dependent methyltransferase that specifically methylates the N(1) position of adenine in helix 25.1 in 25S rRNA. Required both for ribosomal 40S and 60S subunits biogenesis. Required for efficient pre-rRNA cleavage at site A2.</text>
</comment>
<dbReference type="SUPFAM" id="SSF53335">
    <property type="entry name" value="S-adenosyl-L-methionine-dependent methyltransferases"/>
    <property type="match status" value="1"/>
</dbReference>
<dbReference type="InterPro" id="IPR007823">
    <property type="entry name" value="RRP8"/>
</dbReference>
<dbReference type="GO" id="GO:0016433">
    <property type="term" value="F:rRNA (adenine) methyltransferase activity"/>
    <property type="evidence" value="ECO:0007669"/>
    <property type="project" value="TreeGrafter"/>
</dbReference>
<evidence type="ECO:0000256" key="3">
    <source>
        <dbReference type="ARBA" id="ARBA00022552"/>
    </source>
</evidence>
<keyword evidence="6 8" id="KW-0949">S-adenosyl-L-methionine</keyword>
<evidence type="ECO:0000313" key="11">
    <source>
        <dbReference type="Proteomes" id="UP000238274"/>
    </source>
</evidence>
<protein>
    <recommendedName>
        <fullName evidence="8">Ribosomal RNA-processing protein 8</fullName>
        <ecNumber evidence="8">2.1.1.-</ecNumber>
    </recommendedName>
</protein>
<feature type="region of interest" description="Disordered" evidence="9">
    <location>
        <begin position="1"/>
        <end position="81"/>
    </location>
</feature>
<dbReference type="PANTHER" id="PTHR12787:SF0">
    <property type="entry name" value="RIBOSOMAL RNA-PROCESSING PROTEIN 8"/>
    <property type="match status" value="1"/>
</dbReference>
<dbReference type="Pfam" id="PF05148">
    <property type="entry name" value="Methyltransf_8"/>
    <property type="match status" value="1"/>
</dbReference>
<evidence type="ECO:0000256" key="6">
    <source>
        <dbReference type="ARBA" id="ARBA00022691"/>
    </source>
</evidence>
<dbReference type="Proteomes" id="UP000238274">
    <property type="component" value="Unassembled WGS sequence"/>
</dbReference>
<keyword evidence="5 8" id="KW-0808">Transferase</keyword>
<accession>A0A2S4WKM5</accession>
<evidence type="ECO:0000256" key="7">
    <source>
        <dbReference type="ARBA" id="ARBA00023242"/>
    </source>
</evidence>
<reference evidence="10 11" key="1">
    <citation type="submission" date="2017-12" db="EMBL/GenBank/DDBJ databases">
        <title>Gene loss provides genomic basis for host adaptation in cereal stripe rust fungi.</title>
        <authorList>
            <person name="Xia C."/>
        </authorList>
    </citation>
    <scope>NUCLEOTIDE SEQUENCE [LARGE SCALE GENOMIC DNA]</scope>
    <source>
        <strain evidence="10 11">93TX-2</strain>
    </source>
</reference>
<comment type="subcellular location">
    <subcellularLocation>
        <location evidence="1 8">Nucleus</location>
        <location evidence="1 8">Nucleolus</location>
    </subcellularLocation>
</comment>
<sequence>MTKLLFETPGWKVPTEKINKQNKNSKRKKKEKTQTQNLELEQPSTKRTKTDIHSKQSPSESKPSQASTSNPTNELAKGLLNSNLNGSRFRILNETLYTTTGPEALKLFQSNPSTQDEEQAAGEEEDNLNFSIYHLGFRSQTKHWPQNPVNLIAQQLQQDYHNPSRNQSILIADLGCGEAPLAKLLCKSESTSTSDSQKKKSSSVEEDSVRFKVFSYDLKADNEGWITVAECSSLVPLPGSLDDRIQNGLMDVVVCCLSLMSTNWVGIILEARRILRSNGELRIAEVTSRFIDVDLFISFIKSIGFSNPTKDQSNTHFILFKFKKLPLIKNQNHPSAANVNLMDPKSKLELIQTGQNYSNLVFINEDKTKPQF</sequence>
<dbReference type="GO" id="GO:0005730">
    <property type="term" value="C:nucleolus"/>
    <property type="evidence" value="ECO:0007669"/>
    <property type="project" value="UniProtKB-SubCell"/>
</dbReference>
<evidence type="ECO:0000313" key="10">
    <source>
        <dbReference type="EMBL" id="POW22292.1"/>
    </source>
</evidence>
<proteinExistence type="inferred from homology"/>
<feature type="compositionally biased region" description="Polar residues" evidence="9">
    <location>
        <begin position="34"/>
        <end position="45"/>
    </location>
</feature>
<dbReference type="GO" id="GO:0042273">
    <property type="term" value="P:ribosomal large subunit biogenesis"/>
    <property type="evidence" value="ECO:0007669"/>
    <property type="project" value="TreeGrafter"/>
</dbReference>
<keyword evidence="7 8" id="KW-0539">Nucleus</keyword>
<keyword evidence="3 8" id="KW-0698">rRNA processing</keyword>
<dbReference type="AlphaFoldDB" id="A0A2S4WKM5"/>
<keyword evidence="11" id="KW-1185">Reference proteome</keyword>